<protein>
    <submittedName>
        <fullName evidence="1">Uncharacterized protein</fullName>
    </submittedName>
</protein>
<sequence>MALNPNRTLAQFLGHLSQVTDFRNADGTVRDPLKGFRPFLSLVYQSEFDDMVLKADADAYCARNAQSLQRKAREESSKLFKCNMKRAQYSDDVVAANTNAQAWFVSKCADIDSQLVANMTRIKGGNALLPVTIPSSVSSSMNLTTTAICSSVISGFGASSVPGSTRNLMLDPNLTSSRCSGGNSHHSTCRYFGPASL</sequence>
<dbReference type="Proteomes" id="UP001153069">
    <property type="component" value="Unassembled WGS sequence"/>
</dbReference>
<accession>A0A9N8I021</accession>
<name>A0A9N8I021_9STRA</name>
<gene>
    <name evidence="1" type="ORF">SEMRO_2474_G328721.1</name>
</gene>
<proteinExistence type="predicted"/>
<dbReference type="AlphaFoldDB" id="A0A9N8I021"/>
<reference evidence="1" key="1">
    <citation type="submission" date="2020-06" db="EMBL/GenBank/DDBJ databases">
        <authorList>
            <consortium name="Plant Systems Biology data submission"/>
        </authorList>
    </citation>
    <scope>NUCLEOTIDE SEQUENCE</scope>
    <source>
        <strain evidence="1">D6</strain>
    </source>
</reference>
<comment type="caution">
    <text evidence="1">The sequence shown here is derived from an EMBL/GenBank/DDBJ whole genome shotgun (WGS) entry which is preliminary data.</text>
</comment>
<organism evidence="1 2">
    <name type="scientific">Seminavis robusta</name>
    <dbReference type="NCBI Taxonomy" id="568900"/>
    <lineage>
        <taxon>Eukaryota</taxon>
        <taxon>Sar</taxon>
        <taxon>Stramenopiles</taxon>
        <taxon>Ochrophyta</taxon>
        <taxon>Bacillariophyta</taxon>
        <taxon>Bacillariophyceae</taxon>
        <taxon>Bacillariophycidae</taxon>
        <taxon>Naviculales</taxon>
        <taxon>Naviculaceae</taxon>
        <taxon>Seminavis</taxon>
    </lineage>
</organism>
<dbReference type="EMBL" id="CAICTM010002472">
    <property type="protein sequence ID" value="CAB9529348.1"/>
    <property type="molecule type" value="Genomic_DNA"/>
</dbReference>
<evidence type="ECO:0000313" key="2">
    <source>
        <dbReference type="Proteomes" id="UP001153069"/>
    </source>
</evidence>
<keyword evidence="2" id="KW-1185">Reference proteome</keyword>
<evidence type="ECO:0000313" key="1">
    <source>
        <dbReference type="EMBL" id="CAB9529348.1"/>
    </source>
</evidence>